<protein>
    <recommendedName>
        <fullName evidence="1">Metallo-beta-lactamase domain-containing protein</fullName>
    </recommendedName>
</protein>
<evidence type="ECO:0000259" key="1">
    <source>
        <dbReference type="SMART" id="SM00849"/>
    </source>
</evidence>
<dbReference type="EMBL" id="UINC01132074">
    <property type="protein sequence ID" value="SVD14159.1"/>
    <property type="molecule type" value="Genomic_DNA"/>
</dbReference>
<feature type="non-terminal residue" evidence="2">
    <location>
        <position position="175"/>
    </location>
</feature>
<evidence type="ECO:0000313" key="2">
    <source>
        <dbReference type="EMBL" id="SVD14159.1"/>
    </source>
</evidence>
<dbReference type="PANTHER" id="PTHR23131:SF0">
    <property type="entry name" value="ENDORIBONUCLEASE LACTB2"/>
    <property type="match status" value="1"/>
</dbReference>
<gene>
    <name evidence="2" type="ORF">METZ01_LOCUS367013</name>
</gene>
<dbReference type="SMART" id="SM00849">
    <property type="entry name" value="Lactamase_B"/>
    <property type="match status" value="1"/>
</dbReference>
<name>A0A382SW63_9ZZZZ</name>
<organism evidence="2">
    <name type="scientific">marine metagenome</name>
    <dbReference type="NCBI Taxonomy" id="408172"/>
    <lineage>
        <taxon>unclassified sequences</taxon>
        <taxon>metagenomes</taxon>
        <taxon>ecological metagenomes</taxon>
    </lineage>
</organism>
<dbReference type="Pfam" id="PF00753">
    <property type="entry name" value="Lactamase_B"/>
    <property type="match status" value="1"/>
</dbReference>
<accession>A0A382SW63</accession>
<feature type="domain" description="Metallo-beta-lactamase" evidence="1">
    <location>
        <begin position="18"/>
        <end position="175"/>
    </location>
</feature>
<proteinExistence type="predicted"/>
<dbReference type="PANTHER" id="PTHR23131">
    <property type="entry name" value="ENDORIBONUCLEASE LACTB2"/>
    <property type="match status" value="1"/>
</dbReference>
<dbReference type="Gene3D" id="3.60.15.10">
    <property type="entry name" value="Ribonuclease Z/Hydroxyacylglutathione hydrolase-like"/>
    <property type="match status" value="1"/>
</dbReference>
<reference evidence="2" key="1">
    <citation type="submission" date="2018-05" db="EMBL/GenBank/DDBJ databases">
        <authorList>
            <person name="Lanie J.A."/>
            <person name="Ng W.-L."/>
            <person name="Kazmierczak K.M."/>
            <person name="Andrzejewski T.M."/>
            <person name="Davidsen T.M."/>
            <person name="Wayne K.J."/>
            <person name="Tettelin H."/>
            <person name="Glass J.I."/>
            <person name="Rusch D."/>
            <person name="Podicherti R."/>
            <person name="Tsui H.-C.T."/>
            <person name="Winkler M.E."/>
        </authorList>
    </citation>
    <scope>NUCLEOTIDE SEQUENCE</scope>
</reference>
<sequence>MHYELIPAHNPGPYTGAGNNTYLLNGKSPVLIDAGTGDSRHVTGVADALVQSPNTSLTKVLVTHGHADHASGISALMTRWPEVVAAKMPWPERDDRYSVFWTPIADGDLIPAGDTTLQAVHTPGHAPDHLCFLDSTSGVLFTGDLVVSGSTVMIPASSGGDLVAYLASLQRVLSL</sequence>
<dbReference type="InterPro" id="IPR050662">
    <property type="entry name" value="Sec-metab_biosynth-thioest"/>
</dbReference>
<dbReference type="InterPro" id="IPR001279">
    <property type="entry name" value="Metallo-B-lactamas"/>
</dbReference>
<dbReference type="InterPro" id="IPR036866">
    <property type="entry name" value="RibonucZ/Hydroxyglut_hydro"/>
</dbReference>
<dbReference type="SUPFAM" id="SSF56281">
    <property type="entry name" value="Metallo-hydrolase/oxidoreductase"/>
    <property type="match status" value="1"/>
</dbReference>
<dbReference type="AlphaFoldDB" id="A0A382SW63"/>